<evidence type="ECO:0000313" key="12">
    <source>
        <dbReference type="Proteomes" id="UP000194798"/>
    </source>
</evidence>
<sequence>MQITTESGETTPEANLTSSIVEVFSNPSQKNQQFQASIGRIELMLSELETALTTVKMDQQAIQVEIPKITIILQEANYRLELRKEFENREFTDLISLFNTRHEAWRNNEQLNHAQLDLLKQKILELDEKDNALSELQSPSADQFIVEESNTSLKEAKESALLAEATLKFREQRQQDTQQLQSQLLDLTTQIETRETDIDKLVKETIELEVLGQTIETFSHADEKNKLPDAFSLEPIAKALLIWHQEDEQLKQRKQRDADRLAQLTVSLEESAVTLEESRKHLEQQQARLDSEARWASFLSEVNSQSSPALVDTFRQTLIDYELEKDKWVGGQISVDISATLLNLLKTDLNAIHNPMVLEQTQKQTDFIKWREQQDVRVAIFDGVGSPSTAEATAEPVPEQTPVNDTATAPNSPEIQTPTAAALTEQVIEETRQTRDLMATRNLLTLQKQNQVMADLLITYDMVLAHLQTQQAANQQLLELARRAWGSATALQIRQGNGDNTLSDLPKETEKWTSREQVLLLQKQGEDLKLEYERIEKEKAVLLTQQVNPDFYTLLSDWENNLTRQIAQLKERQELEENSTPPDPKNMDEFEKRRYDRQVNDRLQTETSLYETFLVLLVSKQAEDTTQLLEAYYQRLLGLEYRYNNLQARKERTEALIRLVKGMRPLFSSMTETLQPFVYQQQKDLDIEMAKVKIALSPVQSTVLLASLKEKTGVTLSPSDIPQLPSTADEAAYKTALDQLVNGLLEPWAATTVYSSWLDWFKQQQAKLGGIDTRINTLKDLVANLEASQKEIMDQIYRVAGHSEESIAAMPVEEQPANKQIRDTLLLGEIGLLRQERLDEMEMEAFKTFIWLLIIPLMAFIAIRIVVVMGRRAVAKARKEAEQDAIHSIDREERVKMLVHVFSVGWKMLVVLLTIIYMFKAVNIDVLPILASAGVLGLAVAFGAQQLVRDFFSGFFILLENQFRVGDSVIINGLSGQVERITPRITLVRSLTEGSLHYIPNGSISHVSNNSREWGAIKLTLPASYQADPSEVLACLQQVTDELLADSTYGSKLQKVLHLGIEEFGELAVTYAVLLKCKPTEQWPLAREYRRRVKSHFEAAGIDIPSLSDLGGDNKSALAKRKNKP</sequence>
<dbReference type="SUPFAM" id="SSF82689">
    <property type="entry name" value="Mechanosensitive channel protein MscS (YggB), C-terminal domain"/>
    <property type="match status" value="1"/>
</dbReference>
<dbReference type="Gene3D" id="2.30.30.60">
    <property type="match status" value="1"/>
</dbReference>
<dbReference type="EMBL" id="MSLT01000006">
    <property type="protein sequence ID" value="OUD15374.1"/>
    <property type="molecule type" value="Genomic_DNA"/>
</dbReference>
<keyword evidence="4 9" id="KW-0812">Transmembrane</keyword>
<dbReference type="Proteomes" id="UP000194798">
    <property type="component" value="Unassembled WGS sequence"/>
</dbReference>
<dbReference type="SUPFAM" id="SSF82861">
    <property type="entry name" value="Mechanosensitive channel protein MscS (YggB), transmembrane region"/>
    <property type="match status" value="1"/>
</dbReference>
<dbReference type="Pfam" id="PF00924">
    <property type="entry name" value="MS_channel_2nd"/>
    <property type="match status" value="1"/>
</dbReference>
<evidence type="ECO:0000256" key="9">
    <source>
        <dbReference type="SAM" id="Phobius"/>
    </source>
</evidence>
<dbReference type="InterPro" id="IPR023408">
    <property type="entry name" value="MscS_beta-dom_sf"/>
</dbReference>
<evidence type="ECO:0000256" key="3">
    <source>
        <dbReference type="ARBA" id="ARBA00022475"/>
    </source>
</evidence>
<feature type="region of interest" description="Disordered" evidence="8">
    <location>
        <begin position="1106"/>
        <end position="1125"/>
    </location>
</feature>
<comment type="subcellular location">
    <subcellularLocation>
        <location evidence="1">Cell membrane</location>
        <topology evidence="1">Multi-pass membrane protein</topology>
    </subcellularLocation>
</comment>
<reference evidence="11 12" key="1">
    <citation type="submission" date="2016-12" db="EMBL/GenBank/DDBJ databases">
        <title>Thioflexothrix psekupsii D3 genome sequencing and assembly.</title>
        <authorList>
            <person name="Fomenkov A."/>
            <person name="Vincze T."/>
            <person name="Grabovich M."/>
            <person name="Anton B.P."/>
            <person name="Dubinina G."/>
            <person name="Orlova M."/>
            <person name="Belousova E."/>
            <person name="Roberts R.J."/>
        </authorList>
    </citation>
    <scope>NUCLEOTIDE SEQUENCE [LARGE SCALE GENOMIC DNA]</scope>
    <source>
        <strain evidence="11">D3</strain>
    </source>
</reference>
<keyword evidence="6 9" id="KW-0472">Membrane</keyword>
<evidence type="ECO:0000259" key="10">
    <source>
        <dbReference type="Pfam" id="PF00924"/>
    </source>
</evidence>
<feature type="transmembrane region" description="Helical" evidence="9">
    <location>
        <begin position="926"/>
        <end position="944"/>
    </location>
</feature>
<dbReference type="GO" id="GO:0008381">
    <property type="term" value="F:mechanosensitive monoatomic ion channel activity"/>
    <property type="evidence" value="ECO:0007669"/>
    <property type="project" value="InterPro"/>
</dbReference>
<dbReference type="InterPro" id="IPR011066">
    <property type="entry name" value="MscS_channel_C_sf"/>
</dbReference>
<keyword evidence="12" id="KW-1185">Reference proteome</keyword>
<feature type="compositionally biased region" description="Polar residues" evidence="8">
    <location>
        <begin position="401"/>
        <end position="415"/>
    </location>
</feature>
<dbReference type="AlphaFoldDB" id="A0A251XAL5"/>
<gene>
    <name evidence="11" type="ORF">TPSD3_02265</name>
</gene>
<keyword evidence="5 9" id="KW-1133">Transmembrane helix</keyword>
<feature type="coiled-coil region" evidence="7">
    <location>
        <begin position="265"/>
        <end position="292"/>
    </location>
</feature>
<dbReference type="Gene3D" id="1.10.287.1260">
    <property type="match status" value="1"/>
</dbReference>
<evidence type="ECO:0000313" key="11">
    <source>
        <dbReference type="EMBL" id="OUD15374.1"/>
    </source>
</evidence>
<feature type="transmembrane region" description="Helical" evidence="9">
    <location>
        <begin position="897"/>
        <end position="920"/>
    </location>
</feature>
<dbReference type="RefSeq" id="WP_086486969.1">
    <property type="nucleotide sequence ID" value="NZ_MSLT01000006.1"/>
</dbReference>
<evidence type="ECO:0000256" key="2">
    <source>
        <dbReference type="ARBA" id="ARBA00008017"/>
    </source>
</evidence>
<dbReference type="GO" id="GO:0005886">
    <property type="term" value="C:plasma membrane"/>
    <property type="evidence" value="ECO:0007669"/>
    <property type="project" value="UniProtKB-SubCell"/>
</dbReference>
<name>A0A251XAL5_9GAMM</name>
<feature type="region of interest" description="Disordered" evidence="8">
    <location>
        <begin position="387"/>
        <end position="415"/>
    </location>
</feature>
<evidence type="ECO:0000256" key="1">
    <source>
        <dbReference type="ARBA" id="ARBA00004651"/>
    </source>
</evidence>
<evidence type="ECO:0000256" key="6">
    <source>
        <dbReference type="ARBA" id="ARBA00023136"/>
    </source>
</evidence>
<feature type="transmembrane region" description="Helical" evidence="9">
    <location>
        <begin position="849"/>
        <end position="869"/>
    </location>
</feature>
<comment type="caution">
    <text evidence="11">The sequence shown here is derived from an EMBL/GenBank/DDBJ whole genome shotgun (WGS) entry which is preliminary data.</text>
</comment>
<evidence type="ECO:0000256" key="4">
    <source>
        <dbReference type="ARBA" id="ARBA00022692"/>
    </source>
</evidence>
<feature type="domain" description="Mechanosensitive ion channel MscS" evidence="10">
    <location>
        <begin position="947"/>
        <end position="1012"/>
    </location>
</feature>
<dbReference type="InterPro" id="IPR045276">
    <property type="entry name" value="YbiO_bact"/>
</dbReference>
<comment type="similarity">
    <text evidence="2">Belongs to the MscS (TC 1.A.23) family.</text>
</comment>
<dbReference type="PANTHER" id="PTHR30460:SF0">
    <property type="entry name" value="MODERATE CONDUCTANCE MECHANOSENSITIVE CHANNEL YBIO"/>
    <property type="match status" value="1"/>
</dbReference>
<evidence type="ECO:0000256" key="5">
    <source>
        <dbReference type="ARBA" id="ARBA00022989"/>
    </source>
</evidence>
<feature type="region of interest" description="Disordered" evidence="8">
    <location>
        <begin position="571"/>
        <end position="590"/>
    </location>
</feature>
<accession>A0A251XAL5</accession>
<protein>
    <recommendedName>
        <fullName evidence="10">Mechanosensitive ion channel MscS domain-containing protein</fullName>
    </recommendedName>
</protein>
<dbReference type="SUPFAM" id="SSF50182">
    <property type="entry name" value="Sm-like ribonucleoproteins"/>
    <property type="match status" value="1"/>
</dbReference>
<dbReference type="OrthoDB" id="6500477at2"/>
<keyword evidence="3" id="KW-1003">Cell membrane</keyword>
<keyword evidence="7" id="KW-0175">Coiled coil</keyword>
<dbReference type="InterPro" id="IPR006685">
    <property type="entry name" value="MscS_channel_2nd"/>
</dbReference>
<dbReference type="PANTHER" id="PTHR30460">
    <property type="entry name" value="MODERATE CONDUCTANCE MECHANOSENSITIVE CHANNEL YBIO"/>
    <property type="match status" value="1"/>
</dbReference>
<evidence type="ECO:0000256" key="8">
    <source>
        <dbReference type="SAM" id="MobiDB-lite"/>
    </source>
</evidence>
<dbReference type="InterPro" id="IPR010920">
    <property type="entry name" value="LSM_dom_sf"/>
</dbReference>
<organism evidence="11 12">
    <name type="scientific">Thioflexithrix psekupsensis</name>
    <dbReference type="NCBI Taxonomy" id="1570016"/>
    <lineage>
        <taxon>Bacteria</taxon>
        <taxon>Pseudomonadati</taxon>
        <taxon>Pseudomonadota</taxon>
        <taxon>Gammaproteobacteria</taxon>
        <taxon>Thiotrichales</taxon>
        <taxon>Thioflexithrix</taxon>
    </lineage>
</organism>
<dbReference type="InterPro" id="IPR011014">
    <property type="entry name" value="MscS_channel_TM-2"/>
</dbReference>
<proteinExistence type="inferred from homology"/>
<evidence type="ECO:0000256" key="7">
    <source>
        <dbReference type="SAM" id="Coils"/>
    </source>
</evidence>
<dbReference type="Gene3D" id="3.30.70.100">
    <property type="match status" value="1"/>
</dbReference>